<dbReference type="OrthoDB" id="8002667at2"/>
<dbReference type="Proteomes" id="UP000186364">
    <property type="component" value="Unassembled WGS sequence"/>
</dbReference>
<evidence type="ECO:0000313" key="1">
    <source>
        <dbReference type="EMBL" id="OLP57796.1"/>
    </source>
</evidence>
<evidence type="ECO:0008006" key="3">
    <source>
        <dbReference type="Google" id="ProtNLM"/>
    </source>
</evidence>
<evidence type="ECO:0000313" key="2">
    <source>
        <dbReference type="Proteomes" id="UP000186364"/>
    </source>
</evidence>
<name>A0A1Q9AQZ7_9HYPH</name>
<proteinExistence type="predicted"/>
<gene>
    <name evidence="1" type="ORF">BJF93_13140</name>
</gene>
<sequence length="151" mass="17461">MRHLPELEAGYDWFFNQYRIEAERCTSRGDVEGIERLDAKRDVLERSILVLMFGQFEQAVNRTFEAALESRLSNPDWRHRRGWDISALRGRKVAFETKLALVLDSRHPAFSEIMRTYAIRNHCAHGGMSQAIGSIGALLANLYSWRVLLTH</sequence>
<protein>
    <recommendedName>
        <fullName evidence="3">RiboL-PSP-HEPN domain-containing protein</fullName>
    </recommendedName>
</protein>
<accession>A0A1Q9AQZ7</accession>
<dbReference type="EMBL" id="MKIP01000059">
    <property type="protein sequence ID" value="OLP57796.1"/>
    <property type="molecule type" value="Genomic_DNA"/>
</dbReference>
<dbReference type="RefSeq" id="WP_075629700.1">
    <property type="nucleotide sequence ID" value="NZ_FOAM01000007.1"/>
</dbReference>
<dbReference type="AlphaFoldDB" id="A0A1Q9AQZ7"/>
<reference evidence="1 2" key="1">
    <citation type="submission" date="2016-09" db="EMBL/GenBank/DDBJ databases">
        <title>Rhizobium sp. nov., a novel species isolated from the rice rhizosphere.</title>
        <authorList>
            <person name="Zhao J."/>
            <person name="Zhang X."/>
        </authorList>
    </citation>
    <scope>NUCLEOTIDE SEQUENCE [LARGE SCALE GENOMIC DNA]</scope>
    <source>
        <strain evidence="1 2">1.7048</strain>
    </source>
</reference>
<keyword evidence="2" id="KW-1185">Reference proteome</keyword>
<organism evidence="1 2">
    <name type="scientific">Xaviernesmea oryzae</name>
    <dbReference type="NCBI Taxonomy" id="464029"/>
    <lineage>
        <taxon>Bacteria</taxon>
        <taxon>Pseudomonadati</taxon>
        <taxon>Pseudomonadota</taxon>
        <taxon>Alphaproteobacteria</taxon>
        <taxon>Hyphomicrobiales</taxon>
        <taxon>Rhizobiaceae</taxon>
        <taxon>Rhizobium/Agrobacterium group</taxon>
        <taxon>Xaviernesmea</taxon>
    </lineage>
</organism>
<comment type="caution">
    <text evidence="1">The sequence shown here is derived from an EMBL/GenBank/DDBJ whole genome shotgun (WGS) entry which is preliminary data.</text>
</comment>